<sequence length="427" mass="47281">MYRKLFGFSLGTGISRVFGFIREIVIAHFFGASASLDAFWVSFRIANLAREMLAEGSIIPSFVPLFTDKVKSDHQAGYRFANTAICIVLTIALMISIFTVLFAPHLVRIISPGFYHDTFRFNLAIRLTRTMSPFLPIMVVATFFMGILNYFSRFFVTGIAPVLFNIGIIATSVIFAKYIGVYSIAIGVLIGGIGQATLQYHFLKSHGYRFRPYPIFSDPTVRRMLHLMLPVVISFLVLRLSSIINTIIASFLAVGSISYLEYAFRFIYLPIGMIGVTIANVGIPTFTRQFADIGSITQDLHKALKFGILCSVAAITLLLIFAHPLCRIVYQHGAFTAVDTYHTSRVIRFYSFAILGVTLNRTFSSIFYALKEPTTPLKVTLIGVTIHLGVALTFVGRLGLVALPLGVSISSISSSIIYGILVKRRLG</sequence>
<dbReference type="PANTHER" id="PTHR47019">
    <property type="entry name" value="LIPID II FLIPPASE MURJ"/>
    <property type="match status" value="1"/>
</dbReference>
<keyword evidence="7 8" id="KW-0472">Membrane</keyword>
<feature type="transmembrane region" description="Helical" evidence="8">
    <location>
        <begin position="154"/>
        <end position="175"/>
    </location>
</feature>
<dbReference type="UniPathway" id="UPA00219"/>
<evidence type="ECO:0000256" key="4">
    <source>
        <dbReference type="ARBA" id="ARBA00022960"/>
    </source>
</evidence>
<comment type="similarity">
    <text evidence="8">Belongs to the MurJ/MviN family.</text>
</comment>
<dbReference type="PRINTS" id="PR01806">
    <property type="entry name" value="VIRFACTRMVIN"/>
</dbReference>
<feature type="transmembrane region" description="Helical" evidence="8">
    <location>
        <begin position="123"/>
        <end position="147"/>
    </location>
</feature>
<dbReference type="GO" id="GO:0015648">
    <property type="term" value="F:lipid-linked peptidoglycan transporter activity"/>
    <property type="evidence" value="ECO:0007669"/>
    <property type="project" value="UniProtKB-UniRule"/>
</dbReference>
<keyword evidence="3 8" id="KW-0812">Transmembrane</keyword>
<evidence type="ECO:0000256" key="8">
    <source>
        <dbReference type="HAMAP-Rule" id="MF_02078"/>
    </source>
</evidence>
<feature type="transmembrane region" description="Helical" evidence="8">
    <location>
        <begin position="20"/>
        <end position="43"/>
    </location>
</feature>
<evidence type="ECO:0000313" key="9">
    <source>
        <dbReference type="EMBL" id="OYV03551.1"/>
    </source>
</evidence>
<reference evidence="10" key="1">
    <citation type="submission" date="2017-07" db="EMBL/GenBank/DDBJ databases">
        <title>Novel pathways for hydrocarbon cycling and metabolic interdependencies in hydrothermal sediment communities.</title>
        <authorList>
            <person name="Dombrowski N."/>
            <person name="Seitz K."/>
            <person name="Teske A."/>
            <person name="Baker B."/>
        </authorList>
    </citation>
    <scope>NUCLEOTIDE SEQUENCE [LARGE SCALE GENOMIC DNA]</scope>
</reference>
<gene>
    <name evidence="9" type="primary">mviN</name>
    <name evidence="8" type="synonym">murJ</name>
    <name evidence="9" type="ORF">CGW93_00510</name>
</gene>
<protein>
    <recommendedName>
        <fullName evidence="8">Probable lipid II flippase MurJ</fullName>
    </recommendedName>
</protein>
<evidence type="ECO:0000256" key="7">
    <source>
        <dbReference type="ARBA" id="ARBA00023136"/>
    </source>
</evidence>
<feature type="transmembrane region" description="Helical" evidence="8">
    <location>
        <begin position="401"/>
        <end position="421"/>
    </location>
</feature>
<proteinExistence type="inferred from homology"/>
<accession>A0A257LXU5</accession>
<feature type="transmembrane region" description="Helical" evidence="8">
    <location>
        <begin position="181"/>
        <end position="203"/>
    </location>
</feature>
<comment type="pathway">
    <text evidence="8">Cell wall biogenesis; peptidoglycan biosynthesis.</text>
</comment>
<dbReference type="PANTHER" id="PTHR47019:SF1">
    <property type="entry name" value="LIPID II FLIPPASE MURJ"/>
    <property type="match status" value="1"/>
</dbReference>
<comment type="caution">
    <text evidence="8">Lacks conserved residue(s) required for the propagation of feature annotation.</text>
</comment>
<dbReference type="GO" id="GO:0034204">
    <property type="term" value="P:lipid translocation"/>
    <property type="evidence" value="ECO:0007669"/>
    <property type="project" value="TreeGrafter"/>
</dbReference>
<comment type="function">
    <text evidence="8">Involved in peptidoglycan biosynthesis. Transports lipid-linked peptidoglycan precursors from the inner to the outer leaflet of the cytoplasmic membrane.</text>
</comment>
<evidence type="ECO:0000256" key="3">
    <source>
        <dbReference type="ARBA" id="ARBA00022692"/>
    </source>
</evidence>
<comment type="subcellular location">
    <subcellularLocation>
        <location evidence="1 8">Cell membrane</location>
        <topology evidence="1 8">Multi-pass membrane protein</topology>
    </subcellularLocation>
</comment>
<dbReference type="InterPro" id="IPR004268">
    <property type="entry name" value="MurJ"/>
</dbReference>
<keyword evidence="5 8" id="KW-0573">Peptidoglycan synthesis</keyword>
<dbReference type="EMBL" id="NMUJ01000003">
    <property type="protein sequence ID" value="OYV03551.1"/>
    <property type="molecule type" value="Genomic_DNA"/>
</dbReference>
<keyword evidence="4 8" id="KW-0133">Cell shape</keyword>
<dbReference type="InterPro" id="IPR051050">
    <property type="entry name" value="Lipid_II_flippase_MurJ/MviN"/>
</dbReference>
<keyword evidence="6 8" id="KW-1133">Transmembrane helix</keyword>
<feature type="transmembrane region" description="Helical" evidence="8">
    <location>
        <begin position="266"/>
        <end position="286"/>
    </location>
</feature>
<name>A0A257LXU5_UNCW3</name>
<organism evidence="9 10">
    <name type="scientific">candidate division WOR-3 bacterium 4484_18</name>
    <dbReference type="NCBI Taxonomy" id="2020626"/>
    <lineage>
        <taxon>Bacteria</taxon>
        <taxon>Bacteria division WOR-3</taxon>
    </lineage>
</organism>
<feature type="transmembrane region" description="Helical" evidence="8">
    <location>
        <begin position="377"/>
        <end position="395"/>
    </location>
</feature>
<dbReference type="GO" id="GO:0005886">
    <property type="term" value="C:plasma membrane"/>
    <property type="evidence" value="ECO:0007669"/>
    <property type="project" value="UniProtKB-SubCell"/>
</dbReference>
<dbReference type="CDD" id="cd13123">
    <property type="entry name" value="MATE_MurJ_like"/>
    <property type="match status" value="1"/>
</dbReference>
<dbReference type="HAMAP" id="MF_02078">
    <property type="entry name" value="MurJ_MviN"/>
    <property type="match status" value="1"/>
</dbReference>
<feature type="transmembrane region" description="Helical" evidence="8">
    <location>
        <begin position="350"/>
        <end position="370"/>
    </location>
</feature>
<evidence type="ECO:0000256" key="2">
    <source>
        <dbReference type="ARBA" id="ARBA00022475"/>
    </source>
</evidence>
<comment type="caution">
    <text evidence="9">The sequence shown here is derived from an EMBL/GenBank/DDBJ whole genome shotgun (WGS) entry which is preliminary data.</text>
</comment>
<dbReference type="Proteomes" id="UP000216312">
    <property type="component" value="Unassembled WGS sequence"/>
</dbReference>
<dbReference type="NCBIfam" id="TIGR01695">
    <property type="entry name" value="murJ_mviN"/>
    <property type="match status" value="1"/>
</dbReference>
<dbReference type="GO" id="GO:0071555">
    <property type="term" value="P:cell wall organization"/>
    <property type="evidence" value="ECO:0007669"/>
    <property type="project" value="UniProtKB-KW"/>
</dbReference>
<evidence type="ECO:0000313" key="10">
    <source>
        <dbReference type="Proteomes" id="UP000216312"/>
    </source>
</evidence>
<feature type="transmembrane region" description="Helical" evidence="8">
    <location>
        <begin position="224"/>
        <end position="254"/>
    </location>
</feature>
<evidence type="ECO:0000256" key="6">
    <source>
        <dbReference type="ARBA" id="ARBA00022989"/>
    </source>
</evidence>
<keyword evidence="2 8" id="KW-1003">Cell membrane</keyword>
<feature type="transmembrane region" description="Helical" evidence="8">
    <location>
        <begin position="306"/>
        <end position="330"/>
    </location>
</feature>
<evidence type="ECO:0000256" key="5">
    <source>
        <dbReference type="ARBA" id="ARBA00022984"/>
    </source>
</evidence>
<dbReference type="AlphaFoldDB" id="A0A257LXU5"/>
<keyword evidence="8" id="KW-0813">Transport</keyword>
<dbReference type="GO" id="GO:0009252">
    <property type="term" value="P:peptidoglycan biosynthetic process"/>
    <property type="evidence" value="ECO:0007669"/>
    <property type="project" value="UniProtKB-UniRule"/>
</dbReference>
<dbReference type="GO" id="GO:0008360">
    <property type="term" value="P:regulation of cell shape"/>
    <property type="evidence" value="ECO:0007669"/>
    <property type="project" value="UniProtKB-KW"/>
</dbReference>
<feature type="transmembrane region" description="Helical" evidence="8">
    <location>
        <begin position="80"/>
        <end position="103"/>
    </location>
</feature>
<keyword evidence="8" id="KW-0961">Cell wall biogenesis/degradation</keyword>
<evidence type="ECO:0000256" key="1">
    <source>
        <dbReference type="ARBA" id="ARBA00004651"/>
    </source>
</evidence>
<dbReference type="Pfam" id="PF03023">
    <property type="entry name" value="MurJ"/>
    <property type="match status" value="1"/>
</dbReference>